<dbReference type="GO" id="GO:0003872">
    <property type="term" value="F:6-phosphofructokinase activity"/>
    <property type="evidence" value="ECO:0000318"/>
    <property type="project" value="GO_Central"/>
</dbReference>
<sequence length="205" mass="23476">MQGCSWCDDDEIDVHIKEAQREINVAHVEVESVENGVAIVKLMGRYSGKIHCHVCHIGKSRCGVIVIVKHDCSLIPESPFYLEGQGGLFEFIQQRLKENGQWLTQKIKNHFATVKKTTINMKYIDEMKIVPLDIQHTCYGLFQAMHMITSPVHFLLKVQFMGPWQGFLRVTEATNVVKLTDRMWARLLASTNQPTNVVKLTFPHE</sequence>
<protein>
    <submittedName>
        <fullName evidence="2">Uncharacterized protein</fullName>
    </submittedName>
</protein>
<evidence type="ECO:0000313" key="3">
    <source>
        <dbReference type="Proteomes" id="UP000235145"/>
    </source>
</evidence>
<gene>
    <name evidence="2" type="ORF">LSAT_V11C500288960</name>
</gene>
<proteinExistence type="predicted"/>
<keyword evidence="3" id="KW-1185">Reference proteome</keyword>
<dbReference type="InterPro" id="IPR035966">
    <property type="entry name" value="PKF_sf"/>
</dbReference>
<name>A0A9R1XFX3_LACSA</name>
<organism evidence="2 3">
    <name type="scientific">Lactuca sativa</name>
    <name type="common">Garden lettuce</name>
    <dbReference type="NCBI Taxonomy" id="4236"/>
    <lineage>
        <taxon>Eukaryota</taxon>
        <taxon>Viridiplantae</taxon>
        <taxon>Streptophyta</taxon>
        <taxon>Embryophyta</taxon>
        <taxon>Tracheophyta</taxon>
        <taxon>Spermatophyta</taxon>
        <taxon>Magnoliopsida</taxon>
        <taxon>eudicotyledons</taxon>
        <taxon>Gunneridae</taxon>
        <taxon>Pentapetalae</taxon>
        <taxon>asterids</taxon>
        <taxon>campanulids</taxon>
        <taxon>Asterales</taxon>
        <taxon>Asteraceae</taxon>
        <taxon>Cichorioideae</taxon>
        <taxon>Cichorieae</taxon>
        <taxon>Lactucinae</taxon>
        <taxon>Lactuca</taxon>
    </lineage>
</organism>
<reference evidence="2 3" key="1">
    <citation type="journal article" date="2017" name="Nat. Commun.">
        <title>Genome assembly with in vitro proximity ligation data and whole-genome triplication in lettuce.</title>
        <authorList>
            <person name="Reyes-Chin-Wo S."/>
            <person name="Wang Z."/>
            <person name="Yang X."/>
            <person name="Kozik A."/>
            <person name="Arikit S."/>
            <person name="Song C."/>
            <person name="Xia L."/>
            <person name="Froenicke L."/>
            <person name="Lavelle D.O."/>
            <person name="Truco M.J."/>
            <person name="Xia R."/>
            <person name="Zhu S."/>
            <person name="Xu C."/>
            <person name="Xu H."/>
            <person name="Xu X."/>
            <person name="Cox K."/>
            <person name="Korf I."/>
            <person name="Meyers B.C."/>
            <person name="Michelmore R.W."/>
        </authorList>
    </citation>
    <scope>NUCLEOTIDE SEQUENCE [LARGE SCALE GENOMIC DNA]</scope>
    <source>
        <strain evidence="3">cv. Salinas</strain>
        <tissue evidence="2">Seedlings</tissue>
    </source>
</reference>
<dbReference type="InterPro" id="IPR050929">
    <property type="entry name" value="PFKA"/>
</dbReference>
<comment type="caution">
    <text evidence="2">The sequence shown here is derived from an EMBL/GenBank/DDBJ whole genome shotgun (WGS) entry which is preliminary data.</text>
</comment>
<dbReference type="SUPFAM" id="SSF53784">
    <property type="entry name" value="Phosphofructokinase"/>
    <property type="match status" value="1"/>
</dbReference>
<keyword evidence="1" id="KW-0021">Allosteric enzyme</keyword>
<dbReference type="PANTHER" id="PTHR45770">
    <property type="entry name" value="ATP-DEPENDENT 6-PHOSPHOFRUCTOKINASE 1"/>
    <property type="match status" value="1"/>
</dbReference>
<dbReference type="GO" id="GO:0005737">
    <property type="term" value="C:cytoplasm"/>
    <property type="evidence" value="ECO:0000318"/>
    <property type="project" value="GO_Central"/>
</dbReference>
<evidence type="ECO:0000256" key="1">
    <source>
        <dbReference type="ARBA" id="ARBA00022533"/>
    </source>
</evidence>
<evidence type="ECO:0000313" key="2">
    <source>
        <dbReference type="EMBL" id="KAJ0206507.1"/>
    </source>
</evidence>
<dbReference type="EMBL" id="NBSK02000005">
    <property type="protein sequence ID" value="KAJ0206507.1"/>
    <property type="molecule type" value="Genomic_DNA"/>
</dbReference>
<accession>A0A9R1XFX3</accession>
<dbReference type="Proteomes" id="UP000235145">
    <property type="component" value="Unassembled WGS sequence"/>
</dbReference>
<dbReference type="Gene3D" id="3.40.50.460">
    <property type="entry name" value="Phosphofructokinase domain"/>
    <property type="match status" value="1"/>
</dbReference>
<dbReference type="AlphaFoldDB" id="A0A9R1XFX3"/>